<sequence>MELPRTAEAKITKWLELLARGSIEQLVQSCSELGNLAQFLPPALIAAKDAVTHQLSGLLSGHSASTCLAPVCRLLLGMVKHMPPTADDVIARSRVLDLLIQAVAGPEERDGAVAALAVLHMAAMSPSLCVAVMHKYVTMNVDVPEQGEMSTRTSFFAALRQRFQLSTRPSATPHFLQPGACIAFILDATALEPWKLPGSTLAQTSYQKLMLVQLLETNMVACLISYVAVETDNLRHALAAVSIQALAAVVVA</sequence>
<evidence type="ECO:0000313" key="2">
    <source>
        <dbReference type="Proteomes" id="UP000485058"/>
    </source>
</evidence>
<dbReference type="AlphaFoldDB" id="A0A699YMG2"/>
<gene>
    <name evidence="1" type="ORF">HaLaN_02919</name>
</gene>
<dbReference type="SUPFAM" id="SSF48371">
    <property type="entry name" value="ARM repeat"/>
    <property type="match status" value="1"/>
</dbReference>
<dbReference type="Proteomes" id="UP000485058">
    <property type="component" value="Unassembled WGS sequence"/>
</dbReference>
<evidence type="ECO:0000313" key="1">
    <source>
        <dbReference type="EMBL" id="GFH08024.1"/>
    </source>
</evidence>
<reference evidence="1 2" key="1">
    <citation type="submission" date="2020-02" db="EMBL/GenBank/DDBJ databases">
        <title>Draft genome sequence of Haematococcus lacustris strain NIES-144.</title>
        <authorList>
            <person name="Morimoto D."/>
            <person name="Nakagawa S."/>
            <person name="Yoshida T."/>
            <person name="Sawayama S."/>
        </authorList>
    </citation>
    <scope>NUCLEOTIDE SEQUENCE [LARGE SCALE GENOMIC DNA]</scope>
    <source>
        <strain evidence="1 2">NIES-144</strain>
    </source>
</reference>
<keyword evidence="2" id="KW-1185">Reference proteome</keyword>
<dbReference type="InterPro" id="IPR016024">
    <property type="entry name" value="ARM-type_fold"/>
</dbReference>
<dbReference type="EMBL" id="BLLF01000132">
    <property type="protein sequence ID" value="GFH08024.1"/>
    <property type="molecule type" value="Genomic_DNA"/>
</dbReference>
<organism evidence="1 2">
    <name type="scientific">Haematococcus lacustris</name>
    <name type="common">Green alga</name>
    <name type="synonym">Haematococcus pluvialis</name>
    <dbReference type="NCBI Taxonomy" id="44745"/>
    <lineage>
        <taxon>Eukaryota</taxon>
        <taxon>Viridiplantae</taxon>
        <taxon>Chlorophyta</taxon>
        <taxon>core chlorophytes</taxon>
        <taxon>Chlorophyceae</taxon>
        <taxon>CS clade</taxon>
        <taxon>Chlamydomonadales</taxon>
        <taxon>Haematococcaceae</taxon>
        <taxon>Haematococcus</taxon>
    </lineage>
</organism>
<name>A0A699YMG2_HAELA</name>
<proteinExistence type="predicted"/>
<accession>A0A699YMG2</accession>
<protein>
    <submittedName>
        <fullName evidence="1">Uncharacterized protein</fullName>
    </submittedName>
</protein>
<comment type="caution">
    <text evidence="1">The sequence shown here is derived from an EMBL/GenBank/DDBJ whole genome shotgun (WGS) entry which is preliminary data.</text>
</comment>